<dbReference type="GO" id="GO:0035091">
    <property type="term" value="F:phosphatidylinositol binding"/>
    <property type="evidence" value="ECO:0007669"/>
    <property type="project" value="TreeGrafter"/>
</dbReference>
<name>A0A2S2DNR1_9BURK</name>
<dbReference type="PANTHER" id="PTHR15629:SF2">
    <property type="entry name" value="SH3 DOMAIN-CONTAINING YSC84-LIKE PROTEIN 1"/>
    <property type="match status" value="1"/>
</dbReference>
<feature type="region of interest" description="Disordered" evidence="1">
    <location>
        <begin position="1"/>
        <end position="22"/>
    </location>
</feature>
<reference evidence="4 5" key="1">
    <citation type="submission" date="2018-05" db="EMBL/GenBank/DDBJ databases">
        <title>Complete genome sequence of Massilia oculi sp. nov. CCUG 43427T (=DSM 26321T), the type strain of M. oculi, and comparison with genome sequences of other Massilia strains.</title>
        <authorList>
            <person name="Zhu B."/>
        </authorList>
    </citation>
    <scope>NUCLEOTIDE SEQUENCE [LARGE SCALE GENOMIC DNA]</scope>
    <source>
        <strain evidence="4 5">CCUG 43427</strain>
    </source>
</reference>
<keyword evidence="5" id="KW-1185">Reference proteome</keyword>
<dbReference type="OrthoDB" id="9782434at2"/>
<dbReference type="InterPro" id="IPR007461">
    <property type="entry name" value="Ysc84_actin-binding"/>
</dbReference>
<dbReference type="AlphaFoldDB" id="A0A2S2DNR1"/>
<feature type="domain" description="Ysc84 actin-binding" evidence="3">
    <location>
        <begin position="142"/>
        <end position="259"/>
    </location>
</feature>
<dbReference type="InterPro" id="IPR051702">
    <property type="entry name" value="SH3_domain_YSC84-like"/>
</dbReference>
<evidence type="ECO:0000259" key="3">
    <source>
        <dbReference type="Pfam" id="PF04366"/>
    </source>
</evidence>
<keyword evidence="2" id="KW-0732">Signal</keyword>
<dbReference type="CDD" id="cd11524">
    <property type="entry name" value="SYLF"/>
    <property type="match status" value="1"/>
</dbReference>
<dbReference type="Pfam" id="PF04366">
    <property type="entry name" value="Ysc84"/>
    <property type="match status" value="1"/>
</dbReference>
<dbReference type="Proteomes" id="UP000245820">
    <property type="component" value="Chromosome"/>
</dbReference>
<feature type="chain" id="PRO_5015527690" description="Ysc84 actin-binding domain-containing protein" evidence="2">
    <location>
        <begin position="44"/>
        <end position="268"/>
    </location>
</feature>
<sequence length="268" mass="27856">MNPSMPPTPDTVRARPPLPPSRARRSLRRALLAVLCTALPAFAQAPASTAGAPDAQPTVTGASEAQRKQTAARHVDDAARAAQTMAADPKLAALLKRARGVYILPRYGRAALGVGAEGGAGVLLARRADGSWGDPAFFNTGAIGIGLQAGAETGPVAFVLMNQRAVDHFRSKNNFSISADAGLTIVTYARLAEGSTGGDIVAWSGSKGLFANALTVAIQDIRFNQGLTDAYYGQALSARQVLEREQNIDQAAALRKALGGADARTSPR</sequence>
<dbReference type="KEGG" id="mtim:DIR46_22900"/>
<evidence type="ECO:0000313" key="4">
    <source>
        <dbReference type="EMBL" id="AWL06994.1"/>
    </source>
</evidence>
<accession>A0A2S2DNR1</accession>
<feature type="signal peptide" evidence="2">
    <location>
        <begin position="1"/>
        <end position="43"/>
    </location>
</feature>
<dbReference type="PANTHER" id="PTHR15629">
    <property type="entry name" value="SH3YL1 PROTEIN"/>
    <property type="match status" value="1"/>
</dbReference>
<protein>
    <recommendedName>
        <fullName evidence="3">Ysc84 actin-binding domain-containing protein</fullName>
    </recommendedName>
</protein>
<evidence type="ECO:0000256" key="2">
    <source>
        <dbReference type="SAM" id="SignalP"/>
    </source>
</evidence>
<dbReference type="EMBL" id="CP029343">
    <property type="protein sequence ID" value="AWL06994.1"/>
    <property type="molecule type" value="Genomic_DNA"/>
</dbReference>
<gene>
    <name evidence="4" type="ORF">DIR46_22900</name>
</gene>
<feature type="region of interest" description="Disordered" evidence="1">
    <location>
        <begin position="47"/>
        <end position="81"/>
    </location>
</feature>
<proteinExistence type="predicted"/>
<evidence type="ECO:0000256" key="1">
    <source>
        <dbReference type="SAM" id="MobiDB-lite"/>
    </source>
</evidence>
<evidence type="ECO:0000313" key="5">
    <source>
        <dbReference type="Proteomes" id="UP000245820"/>
    </source>
</evidence>
<organism evidence="4 5">
    <name type="scientific">Massilia oculi</name>
    <dbReference type="NCBI Taxonomy" id="945844"/>
    <lineage>
        <taxon>Bacteria</taxon>
        <taxon>Pseudomonadati</taxon>
        <taxon>Pseudomonadota</taxon>
        <taxon>Betaproteobacteria</taxon>
        <taxon>Burkholderiales</taxon>
        <taxon>Oxalobacteraceae</taxon>
        <taxon>Telluria group</taxon>
        <taxon>Massilia</taxon>
    </lineage>
</organism>
<dbReference type="RefSeq" id="WP_109347290.1">
    <property type="nucleotide sequence ID" value="NZ_CP029343.1"/>
</dbReference>